<dbReference type="GO" id="GO:0005549">
    <property type="term" value="F:odorant binding"/>
    <property type="evidence" value="ECO:0007669"/>
    <property type="project" value="InterPro"/>
</dbReference>
<keyword evidence="1" id="KW-0732">Signal</keyword>
<keyword evidence="3" id="KW-1185">Reference proteome</keyword>
<sequence length="145" mass="16264">MSSSVHTNNLNMKVFMFLCVGVSAILAVEINPELIQKWDAVVEPYKAECISTSGVQPDVAYKFFKNLKVLSEEHAFKCLIRCIAEKLHFFDASGEFNLATMKELMDEQTFKISEECAKKITATDDKCELVFQHATCSIQAAAELD</sequence>
<dbReference type="InterPro" id="IPR006170">
    <property type="entry name" value="PBP/GOBP"/>
</dbReference>
<gene>
    <name evidence="2" type="ORF">RI129_005848</name>
</gene>
<reference evidence="2 3" key="1">
    <citation type="journal article" date="2024" name="Insects">
        <title>An Improved Chromosome-Level Genome Assembly of the Firefly Pyrocoelia pectoralis.</title>
        <authorList>
            <person name="Fu X."/>
            <person name="Meyer-Rochow V.B."/>
            <person name="Ballantyne L."/>
            <person name="Zhu X."/>
        </authorList>
    </citation>
    <scope>NUCLEOTIDE SEQUENCE [LARGE SCALE GENOMIC DNA]</scope>
    <source>
        <strain evidence="2">XCY_ONT2</strain>
    </source>
</reference>
<accession>A0AAN7VD08</accession>
<evidence type="ECO:0000313" key="2">
    <source>
        <dbReference type="EMBL" id="KAK5644548.1"/>
    </source>
</evidence>
<evidence type="ECO:0000256" key="1">
    <source>
        <dbReference type="SAM" id="SignalP"/>
    </source>
</evidence>
<feature type="signal peptide" evidence="1">
    <location>
        <begin position="1"/>
        <end position="27"/>
    </location>
</feature>
<dbReference type="AlphaFoldDB" id="A0AAN7VD08"/>
<dbReference type="InterPro" id="IPR036728">
    <property type="entry name" value="PBP_GOBP_sf"/>
</dbReference>
<evidence type="ECO:0000313" key="3">
    <source>
        <dbReference type="Proteomes" id="UP001329430"/>
    </source>
</evidence>
<dbReference type="Pfam" id="PF01395">
    <property type="entry name" value="PBP_GOBP"/>
    <property type="match status" value="1"/>
</dbReference>
<organism evidence="2 3">
    <name type="scientific">Pyrocoelia pectoralis</name>
    <dbReference type="NCBI Taxonomy" id="417401"/>
    <lineage>
        <taxon>Eukaryota</taxon>
        <taxon>Metazoa</taxon>
        <taxon>Ecdysozoa</taxon>
        <taxon>Arthropoda</taxon>
        <taxon>Hexapoda</taxon>
        <taxon>Insecta</taxon>
        <taxon>Pterygota</taxon>
        <taxon>Neoptera</taxon>
        <taxon>Endopterygota</taxon>
        <taxon>Coleoptera</taxon>
        <taxon>Polyphaga</taxon>
        <taxon>Elateriformia</taxon>
        <taxon>Elateroidea</taxon>
        <taxon>Lampyridae</taxon>
        <taxon>Lampyrinae</taxon>
        <taxon>Pyrocoelia</taxon>
    </lineage>
</organism>
<comment type="caution">
    <text evidence="2">The sequence shown here is derived from an EMBL/GenBank/DDBJ whole genome shotgun (WGS) entry which is preliminary data.</text>
</comment>
<protein>
    <submittedName>
        <fullName evidence="2">Uncharacterized protein</fullName>
    </submittedName>
</protein>
<dbReference type="Gene3D" id="1.10.238.20">
    <property type="entry name" value="Pheromone/general odorant binding protein domain"/>
    <property type="match status" value="1"/>
</dbReference>
<feature type="chain" id="PRO_5042983601" evidence="1">
    <location>
        <begin position="28"/>
        <end position="145"/>
    </location>
</feature>
<proteinExistence type="predicted"/>
<dbReference type="CDD" id="cd23992">
    <property type="entry name" value="PBP_GOBP"/>
    <property type="match status" value="1"/>
</dbReference>
<dbReference type="SMART" id="SM00708">
    <property type="entry name" value="PhBP"/>
    <property type="match status" value="1"/>
</dbReference>
<dbReference type="Proteomes" id="UP001329430">
    <property type="component" value="Chromosome 4"/>
</dbReference>
<name>A0AAN7VD08_9COLE</name>
<dbReference type="SUPFAM" id="SSF47565">
    <property type="entry name" value="Insect pheromone/odorant-binding proteins"/>
    <property type="match status" value="1"/>
</dbReference>
<dbReference type="EMBL" id="JAVRBK010000004">
    <property type="protein sequence ID" value="KAK5644548.1"/>
    <property type="molecule type" value="Genomic_DNA"/>
</dbReference>